<proteinExistence type="predicted"/>
<reference evidence="1" key="1">
    <citation type="submission" date="2023-11" db="EMBL/GenBank/DDBJ databases">
        <authorList>
            <person name="De Vega J J."/>
            <person name="De Vega J J."/>
        </authorList>
    </citation>
    <scope>NUCLEOTIDE SEQUENCE</scope>
</reference>
<evidence type="ECO:0000313" key="2">
    <source>
        <dbReference type="Proteomes" id="UP001295794"/>
    </source>
</evidence>
<dbReference type="EMBL" id="CAVNYO010000183">
    <property type="protein sequence ID" value="CAK5272645.1"/>
    <property type="molecule type" value="Genomic_DNA"/>
</dbReference>
<dbReference type="Proteomes" id="UP001295794">
    <property type="component" value="Unassembled WGS sequence"/>
</dbReference>
<dbReference type="AlphaFoldDB" id="A0AAD2HD94"/>
<gene>
    <name evidence="1" type="ORF">MYCIT1_LOCUS18437</name>
</gene>
<protein>
    <submittedName>
        <fullName evidence="1">Uncharacterized protein</fullName>
    </submittedName>
</protein>
<comment type="caution">
    <text evidence="1">The sequence shown here is derived from an EMBL/GenBank/DDBJ whole genome shotgun (WGS) entry which is preliminary data.</text>
</comment>
<organism evidence="1 2">
    <name type="scientific">Mycena citricolor</name>
    <dbReference type="NCBI Taxonomy" id="2018698"/>
    <lineage>
        <taxon>Eukaryota</taxon>
        <taxon>Fungi</taxon>
        <taxon>Dikarya</taxon>
        <taxon>Basidiomycota</taxon>
        <taxon>Agaricomycotina</taxon>
        <taxon>Agaricomycetes</taxon>
        <taxon>Agaricomycetidae</taxon>
        <taxon>Agaricales</taxon>
        <taxon>Marasmiineae</taxon>
        <taxon>Mycenaceae</taxon>
        <taxon>Mycena</taxon>
    </lineage>
</organism>
<keyword evidence="2" id="KW-1185">Reference proteome</keyword>
<sequence length="105" mass="12048">MTLRYLIGSHERRRGSGRSYGIRHRYDPLQCRLIEGRDEVRGGRHEFRRVAVVRDREDRNPGLIVRLSNGGGFRDIGSFGGIDAGKTTKPWINPLRLEFITLEQG</sequence>
<evidence type="ECO:0000313" key="1">
    <source>
        <dbReference type="EMBL" id="CAK5272645.1"/>
    </source>
</evidence>
<name>A0AAD2HD94_9AGAR</name>
<accession>A0AAD2HD94</accession>